<organism evidence="2">
    <name type="scientific">Pectinophora gossypiella</name>
    <name type="common">Cotton pink bollworm</name>
    <name type="synonym">Depressaria gossypiella</name>
    <dbReference type="NCBI Taxonomy" id="13191"/>
    <lineage>
        <taxon>Eukaryota</taxon>
        <taxon>Metazoa</taxon>
        <taxon>Ecdysozoa</taxon>
        <taxon>Arthropoda</taxon>
        <taxon>Hexapoda</taxon>
        <taxon>Insecta</taxon>
        <taxon>Pterygota</taxon>
        <taxon>Neoptera</taxon>
        <taxon>Endopterygota</taxon>
        <taxon>Lepidoptera</taxon>
        <taxon>Glossata</taxon>
        <taxon>Ditrysia</taxon>
        <taxon>Gelechioidea</taxon>
        <taxon>Gelechiidae</taxon>
        <taxon>Apatetrinae</taxon>
        <taxon>Pectinophora</taxon>
    </lineage>
</organism>
<dbReference type="Pfam" id="PF10545">
    <property type="entry name" value="MADF_DNA_bdg"/>
    <property type="match status" value="1"/>
</dbReference>
<dbReference type="SMART" id="SM00595">
    <property type="entry name" value="MADF"/>
    <property type="match status" value="1"/>
</dbReference>
<feature type="domain" description="MADF" evidence="1">
    <location>
        <begin position="13"/>
        <end position="100"/>
    </location>
</feature>
<dbReference type="OrthoDB" id="10051975at2759"/>
<dbReference type="EMBL" id="GDQN01002177">
    <property type="protein sequence ID" value="JAT88877.1"/>
    <property type="molecule type" value="Transcribed_RNA"/>
</dbReference>
<evidence type="ECO:0000313" key="2">
    <source>
        <dbReference type="EMBL" id="JAT88877.1"/>
    </source>
</evidence>
<sequence length="118" mass="13839">MSGFTWSNENVITLIELFQERQVLWNTQMDEYKDRNKKHDAWMQIAAEFNLDKQAIEKKMRSLIGQFQRECKKPKSGAGADDIPKWFAYKKLLFLKDRNKPEETVDGGLSVSNNFNYG</sequence>
<dbReference type="PANTHER" id="PTHR21505">
    <property type="entry name" value="MADF DOMAIN-CONTAINING PROTEIN-RELATED"/>
    <property type="match status" value="1"/>
</dbReference>
<dbReference type="AlphaFoldDB" id="A0A1E1WPP3"/>
<proteinExistence type="predicted"/>
<accession>A0A1E1WPP3</accession>
<gene>
    <name evidence="2" type="ORF">g.8549</name>
</gene>
<dbReference type="PROSITE" id="PS51029">
    <property type="entry name" value="MADF"/>
    <property type="match status" value="1"/>
</dbReference>
<name>A0A1E1WPP3_PECGO</name>
<protein>
    <recommendedName>
        <fullName evidence="1">MADF domain-containing protein</fullName>
    </recommendedName>
</protein>
<dbReference type="PANTHER" id="PTHR21505:SF15">
    <property type="entry name" value="RE18252P"/>
    <property type="match status" value="1"/>
</dbReference>
<reference evidence="2" key="1">
    <citation type="submission" date="2015-09" db="EMBL/GenBank/DDBJ databases">
        <title>De novo assembly of Pectinophora gossypiella (Pink Bollworm) gut transcriptome.</title>
        <authorList>
            <person name="Tassone E.E."/>
        </authorList>
    </citation>
    <scope>NUCLEOTIDE SEQUENCE</scope>
</reference>
<evidence type="ECO:0000259" key="1">
    <source>
        <dbReference type="PROSITE" id="PS51029"/>
    </source>
</evidence>
<dbReference type="InterPro" id="IPR006578">
    <property type="entry name" value="MADF-dom"/>
</dbReference>